<dbReference type="EMBL" id="RCHU01000534">
    <property type="protein sequence ID" value="TKS02701.1"/>
    <property type="molecule type" value="Genomic_DNA"/>
</dbReference>
<comment type="caution">
    <text evidence="1">The sequence shown here is derived from an EMBL/GenBank/DDBJ whole genome shotgun (WGS) entry which is preliminary data.</text>
</comment>
<proteinExistence type="predicted"/>
<protein>
    <submittedName>
        <fullName evidence="1">Uncharacterized protein</fullName>
    </submittedName>
</protein>
<sequence>MRLLSQGATVPESSIVVKEKCLPRTLRQSFYRKILFFEAPFVKSSTSGSRGPLRSVRSSRTGNPPFEMVSWRPASVPTTGSDWIMLWAPRSKANGLQIYERCSSIRSEKLTRALAAATLSGRAYFSGKSNSGIAHFSSKKPADYL</sequence>
<reference evidence="1" key="1">
    <citation type="submission" date="2018-10" db="EMBL/GenBank/DDBJ databases">
        <title>Population genomic analysis revealed the cold adaptation of white poplar.</title>
        <authorList>
            <person name="Liu Y.-J."/>
        </authorList>
    </citation>
    <scope>NUCLEOTIDE SEQUENCE [LARGE SCALE GENOMIC DNA]</scope>
    <source>
        <strain evidence="1">PAL-ZL1</strain>
    </source>
</reference>
<organism evidence="1">
    <name type="scientific">Populus alba</name>
    <name type="common">White poplar</name>
    <dbReference type="NCBI Taxonomy" id="43335"/>
    <lineage>
        <taxon>Eukaryota</taxon>
        <taxon>Viridiplantae</taxon>
        <taxon>Streptophyta</taxon>
        <taxon>Embryophyta</taxon>
        <taxon>Tracheophyta</taxon>
        <taxon>Spermatophyta</taxon>
        <taxon>Magnoliopsida</taxon>
        <taxon>eudicotyledons</taxon>
        <taxon>Gunneridae</taxon>
        <taxon>Pentapetalae</taxon>
        <taxon>rosids</taxon>
        <taxon>fabids</taxon>
        <taxon>Malpighiales</taxon>
        <taxon>Salicaceae</taxon>
        <taxon>Saliceae</taxon>
        <taxon>Populus</taxon>
    </lineage>
</organism>
<evidence type="ECO:0000313" key="1">
    <source>
        <dbReference type="EMBL" id="TKS02701.1"/>
    </source>
</evidence>
<keyword evidence="1" id="KW-0496">Mitochondrion</keyword>
<name>A0A4U5PZR6_POPAL</name>
<dbReference type="AlphaFoldDB" id="A0A4U5PZR6"/>
<gene>
    <name evidence="1" type="ORF">D5086_0000161020</name>
</gene>
<geneLocation type="mitochondrion" evidence="1"/>
<accession>A0A4U5PZR6</accession>